<dbReference type="Pfam" id="PF01613">
    <property type="entry name" value="Flavin_Reduct"/>
    <property type="match status" value="1"/>
</dbReference>
<protein>
    <submittedName>
        <fullName evidence="3">Flavin reductase like domain-containing protein</fullName>
    </submittedName>
</protein>
<dbReference type="OrthoDB" id="2015405at2759"/>
<dbReference type="PANTHER" id="PTHR30466">
    <property type="entry name" value="FLAVIN REDUCTASE"/>
    <property type="match status" value="1"/>
</dbReference>
<feature type="domain" description="Flavin reductase like" evidence="2">
    <location>
        <begin position="55"/>
        <end position="263"/>
    </location>
</feature>
<dbReference type="EMBL" id="MU157888">
    <property type="protein sequence ID" value="KAF9525099.1"/>
    <property type="molecule type" value="Genomic_DNA"/>
</dbReference>
<accession>A0A9P6EA39</accession>
<evidence type="ECO:0000259" key="2">
    <source>
        <dbReference type="SMART" id="SM00903"/>
    </source>
</evidence>
<dbReference type="Proteomes" id="UP000807306">
    <property type="component" value="Unassembled WGS sequence"/>
</dbReference>
<dbReference type="SMART" id="SM00903">
    <property type="entry name" value="Flavin_Reduct"/>
    <property type="match status" value="1"/>
</dbReference>
<keyword evidence="4" id="KW-1185">Reference proteome</keyword>
<proteinExistence type="predicted"/>
<sequence>MLLTTTFTRGLRQATKPCRRAIANAALAQRQESPSAAPNVVWNDLQVKNQLRGLFRNIAQPVAVITSFMPTSSTSHYPKRELTAAPDARNSISNFHGATLSSFTSIAMDPYPLVTFALRVPSRMATTLNSLPAEKPVHMVINVLESTQSTAAVAFSRPDLHPKPFETCEATYSLSEDGLPVLHDVVGAISCQLVGRGIPLHDMEYLAAGNGLGERPKVKEFAKAMKEGDVTSQLFVARVVRVENVGDPERTLPLVYHRRGYTTCSLDT</sequence>
<dbReference type="GO" id="GO:0010181">
    <property type="term" value="F:FMN binding"/>
    <property type="evidence" value="ECO:0007669"/>
    <property type="project" value="InterPro"/>
</dbReference>
<reference evidence="3" key="1">
    <citation type="submission" date="2020-11" db="EMBL/GenBank/DDBJ databases">
        <authorList>
            <consortium name="DOE Joint Genome Institute"/>
            <person name="Ahrendt S."/>
            <person name="Riley R."/>
            <person name="Andreopoulos W."/>
            <person name="Labutti K."/>
            <person name="Pangilinan J."/>
            <person name="Ruiz-Duenas F.J."/>
            <person name="Barrasa J.M."/>
            <person name="Sanchez-Garcia M."/>
            <person name="Camarero S."/>
            <person name="Miyauchi S."/>
            <person name="Serrano A."/>
            <person name="Linde D."/>
            <person name="Babiker R."/>
            <person name="Drula E."/>
            <person name="Ayuso-Fernandez I."/>
            <person name="Pacheco R."/>
            <person name="Padilla G."/>
            <person name="Ferreira P."/>
            <person name="Barriuso J."/>
            <person name="Kellner H."/>
            <person name="Castanera R."/>
            <person name="Alfaro M."/>
            <person name="Ramirez L."/>
            <person name="Pisabarro A.G."/>
            <person name="Kuo A."/>
            <person name="Tritt A."/>
            <person name="Lipzen A."/>
            <person name="He G."/>
            <person name="Yan M."/>
            <person name="Ng V."/>
            <person name="Cullen D."/>
            <person name="Martin F."/>
            <person name="Rosso M.-N."/>
            <person name="Henrissat B."/>
            <person name="Hibbett D."/>
            <person name="Martinez A.T."/>
            <person name="Grigoriev I.V."/>
        </authorList>
    </citation>
    <scope>NUCLEOTIDE SEQUENCE</scope>
    <source>
        <strain evidence="3">CBS 506.95</strain>
    </source>
</reference>
<evidence type="ECO:0000313" key="3">
    <source>
        <dbReference type="EMBL" id="KAF9525099.1"/>
    </source>
</evidence>
<dbReference type="InterPro" id="IPR050268">
    <property type="entry name" value="NADH-dep_flavin_reductase"/>
</dbReference>
<keyword evidence="1" id="KW-0560">Oxidoreductase</keyword>
<gene>
    <name evidence="3" type="ORF">CPB83DRAFT_561538</name>
</gene>
<evidence type="ECO:0000313" key="4">
    <source>
        <dbReference type="Proteomes" id="UP000807306"/>
    </source>
</evidence>
<dbReference type="SUPFAM" id="SSF50475">
    <property type="entry name" value="FMN-binding split barrel"/>
    <property type="match status" value="1"/>
</dbReference>
<dbReference type="AlphaFoldDB" id="A0A9P6EA39"/>
<name>A0A9P6EA39_9AGAR</name>
<comment type="caution">
    <text evidence="3">The sequence shown here is derived from an EMBL/GenBank/DDBJ whole genome shotgun (WGS) entry which is preliminary data.</text>
</comment>
<dbReference type="GO" id="GO:0042602">
    <property type="term" value="F:riboflavin reductase (NADPH) activity"/>
    <property type="evidence" value="ECO:0007669"/>
    <property type="project" value="TreeGrafter"/>
</dbReference>
<dbReference type="InterPro" id="IPR012349">
    <property type="entry name" value="Split_barrel_FMN-bd"/>
</dbReference>
<dbReference type="Gene3D" id="2.30.110.10">
    <property type="entry name" value="Electron Transport, Fmn-binding Protein, Chain A"/>
    <property type="match status" value="1"/>
</dbReference>
<organism evidence="3 4">
    <name type="scientific">Crepidotus variabilis</name>
    <dbReference type="NCBI Taxonomy" id="179855"/>
    <lineage>
        <taxon>Eukaryota</taxon>
        <taxon>Fungi</taxon>
        <taxon>Dikarya</taxon>
        <taxon>Basidiomycota</taxon>
        <taxon>Agaricomycotina</taxon>
        <taxon>Agaricomycetes</taxon>
        <taxon>Agaricomycetidae</taxon>
        <taxon>Agaricales</taxon>
        <taxon>Agaricineae</taxon>
        <taxon>Crepidotaceae</taxon>
        <taxon>Crepidotus</taxon>
    </lineage>
</organism>
<evidence type="ECO:0000256" key="1">
    <source>
        <dbReference type="ARBA" id="ARBA00023002"/>
    </source>
</evidence>
<dbReference type="InterPro" id="IPR002563">
    <property type="entry name" value="Flavin_Rdtase-like_dom"/>
</dbReference>
<dbReference type="PANTHER" id="PTHR30466:SF1">
    <property type="entry name" value="FMN REDUCTASE (NADH) RUTF"/>
    <property type="match status" value="1"/>
</dbReference>